<evidence type="ECO:0000313" key="2">
    <source>
        <dbReference type="Proteomes" id="UP000595140"/>
    </source>
</evidence>
<accession>A0A484MXB1</accession>
<reference evidence="1 2" key="1">
    <citation type="submission" date="2018-04" db="EMBL/GenBank/DDBJ databases">
        <authorList>
            <person name="Vogel A."/>
        </authorList>
    </citation>
    <scope>NUCLEOTIDE SEQUENCE [LARGE SCALE GENOMIC DNA]</scope>
</reference>
<proteinExistence type="predicted"/>
<protein>
    <submittedName>
        <fullName evidence="1">Uncharacterized protein</fullName>
    </submittedName>
</protein>
<keyword evidence="2" id="KW-1185">Reference proteome</keyword>
<dbReference type="EMBL" id="OOIL02004996">
    <property type="protein sequence ID" value="VFQ93665.1"/>
    <property type="molecule type" value="Genomic_DNA"/>
</dbReference>
<organism evidence="1 2">
    <name type="scientific">Cuscuta campestris</name>
    <dbReference type="NCBI Taxonomy" id="132261"/>
    <lineage>
        <taxon>Eukaryota</taxon>
        <taxon>Viridiplantae</taxon>
        <taxon>Streptophyta</taxon>
        <taxon>Embryophyta</taxon>
        <taxon>Tracheophyta</taxon>
        <taxon>Spermatophyta</taxon>
        <taxon>Magnoliopsida</taxon>
        <taxon>eudicotyledons</taxon>
        <taxon>Gunneridae</taxon>
        <taxon>Pentapetalae</taxon>
        <taxon>asterids</taxon>
        <taxon>lamiids</taxon>
        <taxon>Solanales</taxon>
        <taxon>Convolvulaceae</taxon>
        <taxon>Cuscuteae</taxon>
        <taxon>Cuscuta</taxon>
        <taxon>Cuscuta subgen. Grammica</taxon>
        <taxon>Cuscuta sect. Cleistogrammica</taxon>
    </lineage>
</organism>
<gene>
    <name evidence="1" type="ORF">CCAM_LOCUS35441</name>
</gene>
<sequence length="291" mass="32147">MFNENKSSIHAQEFFVPTLKFVVKEIEERGDRVTLPKSPIRLKTLGLTAINQKGEINAVEIPPKNPRMLEVETSCVNVFPEDSSVSKGVFTIDNGNGYGAIIMQEIYVNELIHFLVSCVMKGFIFPHNPGSVVSHNNGVCEPKRKLVVCDFLLMCFRFQNSKKGNLVSGSDSAVGKGTMSGGSCGNSESERDEGFAFLAMSAHPSALITVLREIFKHSSEQHRSFTIFDIKLCGQSHRPIPTILLPNFTATGLMFASVCSPTLCHFSLPSHNFYTAQRPLPPPLETVFLTY</sequence>
<evidence type="ECO:0000313" key="1">
    <source>
        <dbReference type="EMBL" id="VFQ93665.1"/>
    </source>
</evidence>
<dbReference type="Proteomes" id="UP000595140">
    <property type="component" value="Unassembled WGS sequence"/>
</dbReference>
<dbReference type="AlphaFoldDB" id="A0A484MXB1"/>
<name>A0A484MXB1_9ASTE</name>